<dbReference type="InterPro" id="IPR000873">
    <property type="entry name" value="AMP-dep_synth/lig_dom"/>
</dbReference>
<sequence>MDINAAMGRFFDETGNIVLPPEFTLAAMCELMYQADAAAGGKDREVLRFWDYADSREGQLMSFTREQVNTRIKAVAARLQQTGQLGDRVAILAGNSPEYVFSFLGALYAGMVPVPLYDPAEPGHTDHLTAVIGDSKPKFALTNSKSAAATRKFFAATPAAERPRILSVDSLPDSTAEAFVNPMTNPEVLAMLKESKTAPVDSVAFLQYTSGSTRTPAGVVLTNRNIMTNVLQIFRAAQLKHPMRLALWIPLHHDMGMILSAFVTILGVGLDLMRPRDFLQQPSRWIEQLNRREGDANVYSVVPNFALELGARYGMPKDVDVDLSAVDGLIIGSEPVTEKAVDSFFQVYGEKGLNRLALRPTYGLAEATLLVSTPQTDERPLFKRFDREALAEGRVELSDGGTAFAAVGQPIQPMAMILVNPETREEIEDGQIGEFWCHGANMAQGYLGRDEETATTFHNKLAKKLDKGSRAEGVAEDAIWMATGDLGTFIDGQIYLTGRLKDLIVIAGRNHYPQDIEHTVQTASEQVRPDSVAAFAIEGEDVEKLVIIAERDIDRTEDGDAAAIDAIRSAVTAQHGVNPHDVRIVAPDEIKRSSSGKIARRVVRKAYLEES</sequence>
<keyword evidence="4" id="KW-0443">Lipid metabolism</keyword>
<dbReference type="EMBL" id="CP059833">
    <property type="protein sequence ID" value="QMV84433.1"/>
    <property type="molecule type" value="Genomic_DNA"/>
</dbReference>
<dbReference type="Pfam" id="PF00501">
    <property type="entry name" value="AMP-binding"/>
    <property type="match status" value="1"/>
</dbReference>
<dbReference type="InterPro" id="IPR042099">
    <property type="entry name" value="ANL_N_sf"/>
</dbReference>
<dbReference type="InterPro" id="IPR040097">
    <property type="entry name" value="FAAL/FAAC"/>
</dbReference>
<reference evidence="7 8" key="1">
    <citation type="submission" date="2020-07" db="EMBL/GenBank/DDBJ databases">
        <title>non toxigenic Corynebacterium sp. nov from a clinical source.</title>
        <authorList>
            <person name="Bernier A.-M."/>
            <person name="Bernard K."/>
        </authorList>
    </citation>
    <scope>NUCLEOTIDE SEQUENCE [LARGE SCALE GENOMIC DNA]</scope>
    <source>
        <strain evidence="8">NML 93-0612</strain>
    </source>
</reference>
<evidence type="ECO:0000259" key="6">
    <source>
        <dbReference type="Pfam" id="PF23024"/>
    </source>
</evidence>
<evidence type="ECO:0000256" key="3">
    <source>
        <dbReference type="ARBA" id="ARBA00022832"/>
    </source>
</evidence>
<evidence type="ECO:0000256" key="4">
    <source>
        <dbReference type="ARBA" id="ARBA00023098"/>
    </source>
</evidence>
<keyword evidence="3" id="KW-0276">Fatty acid metabolism</keyword>
<dbReference type="Gene3D" id="3.30.300.30">
    <property type="match status" value="1"/>
</dbReference>
<dbReference type="GO" id="GO:0016874">
    <property type="term" value="F:ligase activity"/>
    <property type="evidence" value="ECO:0007669"/>
    <property type="project" value="UniProtKB-KW"/>
</dbReference>
<evidence type="ECO:0000256" key="2">
    <source>
        <dbReference type="ARBA" id="ARBA00022598"/>
    </source>
</evidence>
<dbReference type="PANTHER" id="PTHR22754:SF32">
    <property type="entry name" value="DISCO-INTERACTING PROTEIN 2"/>
    <property type="match status" value="1"/>
</dbReference>
<dbReference type="CDD" id="cd05931">
    <property type="entry name" value="FAAL"/>
    <property type="match status" value="1"/>
</dbReference>
<dbReference type="InterPro" id="IPR045851">
    <property type="entry name" value="AMP-bd_C_sf"/>
</dbReference>
<keyword evidence="2" id="KW-0436">Ligase</keyword>
<dbReference type="Gene3D" id="3.40.50.12780">
    <property type="entry name" value="N-terminal domain of ligase-like"/>
    <property type="match status" value="1"/>
</dbReference>
<dbReference type="GO" id="GO:0071766">
    <property type="term" value="P:Actinobacterium-type cell wall biogenesis"/>
    <property type="evidence" value="ECO:0007669"/>
    <property type="project" value="UniProtKB-ARBA"/>
</dbReference>
<name>A0A7G5FCU2_9CORY</name>
<gene>
    <name evidence="7" type="ORF">HW450_08640</name>
</gene>
<dbReference type="NCBIfam" id="NF040633">
    <property type="entry name" value="FadD32_Coryne"/>
    <property type="match status" value="1"/>
</dbReference>
<feature type="domain" description="AMP-dependent synthetase/ligase" evidence="5">
    <location>
        <begin position="38"/>
        <end position="447"/>
    </location>
</feature>
<dbReference type="SUPFAM" id="SSF56801">
    <property type="entry name" value="Acetyl-CoA synthetase-like"/>
    <property type="match status" value="1"/>
</dbReference>
<dbReference type="FunFam" id="3.40.50.12780:FF:000013">
    <property type="entry name" value="Long-chain-fatty-acid--AMP ligase FadD32"/>
    <property type="match status" value="1"/>
</dbReference>
<evidence type="ECO:0000313" key="7">
    <source>
        <dbReference type="EMBL" id="QMV84433.1"/>
    </source>
</evidence>
<protein>
    <submittedName>
        <fullName evidence="7">AMP-binding protein</fullName>
    </submittedName>
</protein>
<dbReference type="GO" id="GO:0070566">
    <property type="term" value="F:adenylyltransferase activity"/>
    <property type="evidence" value="ECO:0007669"/>
    <property type="project" value="TreeGrafter"/>
</dbReference>
<dbReference type="GO" id="GO:0005886">
    <property type="term" value="C:plasma membrane"/>
    <property type="evidence" value="ECO:0007669"/>
    <property type="project" value="TreeGrafter"/>
</dbReference>
<accession>A0A7G5FCU2</accession>
<feature type="domain" description="AMP-binding enzyme C-terminal" evidence="6">
    <location>
        <begin position="502"/>
        <end position="610"/>
    </location>
</feature>
<evidence type="ECO:0000259" key="5">
    <source>
        <dbReference type="Pfam" id="PF00501"/>
    </source>
</evidence>
<dbReference type="RefSeq" id="WP_182385242.1">
    <property type="nucleotide sequence ID" value="NZ_CP059833.1"/>
</dbReference>
<dbReference type="GO" id="GO:0006633">
    <property type="term" value="P:fatty acid biosynthetic process"/>
    <property type="evidence" value="ECO:0007669"/>
    <property type="project" value="TreeGrafter"/>
</dbReference>
<dbReference type="Pfam" id="PF23024">
    <property type="entry name" value="AMP-dom_DIP2-like"/>
    <property type="match status" value="1"/>
</dbReference>
<evidence type="ECO:0000256" key="1">
    <source>
        <dbReference type="ARBA" id="ARBA00006432"/>
    </source>
</evidence>
<comment type="similarity">
    <text evidence="1">Belongs to the ATP-dependent AMP-binding enzyme family.</text>
</comment>
<evidence type="ECO:0000313" key="8">
    <source>
        <dbReference type="Proteomes" id="UP000515570"/>
    </source>
</evidence>
<dbReference type="InterPro" id="IPR025110">
    <property type="entry name" value="AMP-bd_C"/>
</dbReference>
<organism evidence="7 8">
    <name type="scientific">Corynebacterium hindlerae</name>
    <dbReference type="NCBI Taxonomy" id="699041"/>
    <lineage>
        <taxon>Bacteria</taxon>
        <taxon>Bacillati</taxon>
        <taxon>Actinomycetota</taxon>
        <taxon>Actinomycetes</taxon>
        <taxon>Mycobacteriales</taxon>
        <taxon>Corynebacteriaceae</taxon>
        <taxon>Corynebacterium</taxon>
    </lineage>
</organism>
<dbReference type="PANTHER" id="PTHR22754">
    <property type="entry name" value="DISCO-INTERACTING PROTEIN 2 DIP2 -RELATED"/>
    <property type="match status" value="1"/>
</dbReference>
<proteinExistence type="inferred from homology"/>
<dbReference type="Proteomes" id="UP000515570">
    <property type="component" value="Chromosome"/>
</dbReference>
<keyword evidence="8" id="KW-1185">Reference proteome</keyword>
<dbReference type="AlphaFoldDB" id="A0A7G5FCU2"/>